<reference evidence="20" key="1">
    <citation type="journal article" date="2019" name="bioRxiv">
        <title>Long live the king: chromosome-level assembly of the lion (Panthera leo) using linked-read, Hi-C, and long read data.</title>
        <authorList>
            <person name="Armstrong E.E."/>
            <person name="Taylor R.W."/>
            <person name="Miller D.E."/>
            <person name="Kaelin C."/>
            <person name="Barsh G."/>
            <person name="Hadly E.A."/>
            <person name="Petrov D."/>
        </authorList>
    </citation>
    <scope>NUCLEOTIDE SEQUENCE [LARGE SCALE GENOMIC DNA]</scope>
</reference>
<dbReference type="PRINTS" id="PR01081">
    <property type="entry name" value="KCLTRNSPORT"/>
</dbReference>
<evidence type="ECO:0000256" key="6">
    <source>
        <dbReference type="ARBA" id="ARBA00022692"/>
    </source>
</evidence>
<dbReference type="InterPro" id="IPR004842">
    <property type="entry name" value="SLC12A_fam"/>
</dbReference>
<dbReference type="PANTHER" id="PTHR11827:SF47">
    <property type="entry name" value="SOLUTE CARRIER FAMILY 12 MEMBER 7"/>
    <property type="match status" value="1"/>
</dbReference>
<dbReference type="OMA" id="ICEMGIL"/>
<comment type="similarity">
    <text evidence="14">Belongs to the SLC12A transporter family. K/Cl co-transporter subfamily.</text>
</comment>
<reference evidence="20" key="2">
    <citation type="submission" date="2025-08" db="UniProtKB">
        <authorList>
            <consortium name="Ensembl"/>
        </authorList>
    </citation>
    <scope>IDENTIFICATION</scope>
</reference>
<evidence type="ECO:0000256" key="17">
    <source>
        <dbReference type="SAM" id="Phobius"/>
    </source>
</evidence>
<dbReference type="FunFam" id="1.20.1740.10:FF:000040">
    <property type="entry name" value="Solute carrier family 12 member 6"/>
    <property type="match status" value="1"/>
</dbReference>
<dbReference type="PANTHER" id="PTHR11827">
    <property type="entry name" value="SOLUTE CARRIER FAMILY 12, CATION COTRANSPORTERS"/>
    <property type="match status" value="1"/>
</dbReference>
<evidence type="ECO:0000313" key="21">
    <source>
        <dbReference type="Proteomes" id="UP000694399"/>
    </source>
</evidence>
<keyword evidence="3" id="KW-1003">Cell membrane</keyword>
<keyword evidence="7" id="KW-0769">Symport</keyword>
<keyword evidence="6 17" id="KW-0812">Transmembrane</keyword>
<dbReference type="GO" id="GO:0032991">
    <property type="term" value="C:protein-containing complex"/>
    <property type="evidence" value="ECO:0007669"/>
    <property type="project" value="Ensembl"/>
</dbReference>
<dbReference type="GO" id="GO:0005886">
    <property type="term" value="C:plasma membrane"/>
    <property type="evidence" value="ECO:0007669"/>
    <property type="project" value="UniProtKB-SubCell"/>
</dbReference>
<evidence type="ECO:0000256" key="2">
    <source>
        <dbReference type="ARBA" id="ARBA00022448"/>
    </source>
</evidence>
<evidence type="ECO:0000256" key="15">
    <source>
        <dbReference type="ARBA" id="ARBA00047825"/>
    </source>
</evidence>
<evidence type="ECO:0000256" key="14">
    <source>
        <dbReference type="ARBA" id="ARBA00046331"/>
    </source>
</evidence>
<dbReference type="GO" id="GO:0045202">
    <property type="term" value="C:synapse"/>
    <property type="evidence" value="ECO:0007669"/>
    <property type="project" value="GOC"/>
</dbReference>
<dbReference type="GeneTree" id="ENSGT00940000157657"/>
<keyword evidence="12" id="KW-0325">Glycoprotein</keyword>
<evidence type="ECO:0000256" key="11">
    <source>
        <dbReference type="ARBA" id="ARBA00023136"/>
    </source>
</evidence>
<evidence type="ECO:0000256" key="13">
    <source>
        <dbReference type="ARBA" id="ARBA00023214"/>
    </source>
</evidence>
<reference evidence="20" key="3">
    <citation type="submission" date="2025-09" db="UniProtKB">
        <authorList>
            <consortium name="Ensembl"/>
        </authorList>
    </citation>
    <scope>IDENTIFICATION</scope>
</reference>
<dbReference type="NCBIfam" id="TIGR00930">
    <property type="entry name" value="2a30"/>
    <property type="match status" value="1"/>
</dbReference>
<dbReference type="Gene3D" id="1.20.1740.10">
    <property type="entry name" value="Amino acid/polyamine transporter I"/>
    <property type="match status" value="1"/>
</dbReference>
<keyword evidence="2" id="KW-0813">Transport</keyword>
<keyword evidence="11 17" id="KW-0472">Membrane</keyword>
<dbReference type="Ensembl" id="ENSPLOT00000005081.1">
    <property type="protein sequence ID" value="ENSPLOP00000004606.1"/>
    <property type="gene ID" value="ENSPLOG00000003362.1"/>
</dbReference>
<feature type="transmembrane region" description="Helical" evidence="17">
    <location>
        <begin position="458"/>
        <end position="484"/>
    </location>
</feature>
<dbReference type="GO" id="GO:1990573">
    <property type="term" value="P:potassium ion import across plasma membrane"/>
    <property type="evidence" value="ECO:0007669"/>
    <property type="project" value="Ensembl"/>
</dbReference>
<sequence length="1041" mass="114325">MPTNFTVVPVEARADGCQDAAAQGTEGTEAPGPPEGEPDCQSPGDGNSRENSPFINHVDVEPENCFEGKNMALFEEEMDSNPMVSSLLNKLANYTNLSQGVVEHEEDEDSKRREVKSPRMGTFIGVYLPCLQNILGVILFLRLTWIVGAAGVLESFLIVSMCCTCTMLTAISMSAIATNGVVPAGGSYYMISRSLGPEFGGAVGLCFYLGTTFAGAMYILGTIEIFLTYISPSAAIIQAETVGDEATAMLHNMRVYGTCTLVLMAMVVFVGVKYVNKLALVFLACVVLSILAIYAGVVKTAFDPPDIPVCLLGNRTLSRRGFDVCAKVHTVNNSTMPTALWGLFCNSSMPNATCDEYFAQNNVTEIQGIPGVASGVLLDNLWSSYADKGAFVERKGTPSVPVPEENRASGLPYVLTDIMTYFTMLVGIYFPSVTGIMAGSNRSGDLRDAQKSIPTGTILAIVTTSFIYLSCIVLFGACIEGVILRDKFGEALQGKLVIGMLAWPSPWVIVIGSFFSTCGAGLQSLTGAPRLLQAIARDGIVPFLQVFGHGKANGEPTWALLLTALICETGILIASLDSVAPILSMFFLMCYMFVNLACAVQTLLRTPNWRPRFKYYHWALSFLGMSLCLALMFICSWYYALFAMLIAGCIYKYIEYRGAEKEWGDGIRGLSLNAARFALLRVEHGPPHTKNWRPQVLVMLSLDEEQCVKHPRLLSLTTQLKAGKGLTIVGSVLEGTYLDKHSEAQRAEENIRALMSAEKTKGFCQLVVSSNLRDGMSHLIQSAGLGGMKHNTVLMAWPESWKREDNTFSWKNFVETVRDTTAAQQALLVAKNVDLFPQNQERFSDGDIDVWWVVHDGGLLMLLPFLLRQHKVENDISAFTYEKTLMMEQRSQMLKQMQLSKTEREREAQLIHDRNTASHSVVATRTQAPPTPDKVQMTWTKEKLAAEKFKSKEPGASGFKDLFSLKPNQSNVRRMHTAVKLNGVVLSRSRGAQLVLLNMPGPPKNRQGDENYMEFLEVLTEGLNRVLLVRGGGREVVTIYS</sequence>
<evidence type="ECO:0000256" key="10">
    <source>
        <dbReference type="ARBA" id="ARBA00023065"/>
    </source>
</evidence>
<dbReference type="InterPro" id="IPR004841">
    <property type="entry name" value="AA-permease/SLC12A_dom"/>
</dbReference>
<evidence type="ECO:0000256" key="4">
    <source>
        <dbReference type="ARBA" id="ARBA00022538"/>
    </source>
</evidence>
<feature type="domain" description="Amino acid permease/ SLC12A" evidence="18">
    <location>
        <begin position="126"/>
        <end position="297"/>
    </location>
</feature>
<dbReference type="GO" id="GO:0071333">
    <property type="term" value="P:cellular response to glucose stimulus"/>
    <property type="evidence" value="ECO:0007669"/>
    <property type="project" value="Ensembl"/>
</dbReference>
<keyword evidence="8" id="KW-0630">Potassium</keyword>
<feature type="domain" description="SLC12A transporter C-terminal" evidence="19">
    <location>
        <begin position="828"/>
        <end position="1041"/>
    </location>
</feature>
<dbReference type="GO" id="GO:0055064">
    <property type="term" value="P:chloride ion homeostasis"/>
    <property type="evidence" value="ECO:0007669"/>
    <property type="project" value="TreeGrafter"/>
</dbReference>
<feature type="transmembrane region" description="Helical" evidence="17">
    <location>
        <begin position="558"/>
        <end position="576"/>
    </location>
</feature>
<evidence type="ECO:0000256" key="16">
    <source>
        <dbReference type="SAM" id="MobiDB-lite"/>
    </source>
</evidence>
<evidence type="ECO:0000259" key="18">
    <source>
        <dbReference type="Pfam" id="PF00324"/>
    </source>
</evidence>
<name>A0A8C8WKF9_PANLE</name>
<evidence type="ECO:0000259" key="19">
    <source>
        <dbReference type="Pfam" id="PF03522"/>
    </source>
</evidence>
<feature type="transmembrane region" description="Helical" evidence="17">
    <location>
        <begin position="418"/>
        <end position="438"/>
    </location>
</feature>
<dbReference type="AlphaFoldDB" id="A0A8C8WKF9"/>
<evidence type="ECO:0000256" key="5">
    <source>
        <dbReference type="ARBA" id="ARBA00022553"/>
    </source>
</evidence>
<keyword evidence="5" id="KW-0597">Phosphoprotein</keyword>
<proteinExistence type="inferred from homology"/>
<keyword evidence="4" id="KW-0633">Potassium transport</keyword>
<keyword evidence="10" id="KW-0406">Ion transport</keyword>
<keyword evidence="13" id="KW-0868">Chloride</keyword>
<evidence type="ECO:0000256" key="9">
    <source>
        <dbReference type="ARBA" id="ARBA00022989"/>
    </source>
</evidence>
<dbReference type="InterPro" id="IPR000076">
    <property type="entry name" value="KCL_cotranspt"/>
</dbReference>
<dbReference type="GO" id="GO:0006884">
    <property type="term" value="P:cell volume homeostasis"/>
    <property type="evidence" value="ECO:0007669"/>
    <property type="project" value="TreeGrafter"/>
</dbReference>
<evidence type="ECO:0000313" key="20">
    <source>
        <dbReference type="Ensembl" id="ENSPLOP00000004606.1"/>
    </source>
</evidence>
<feature type="domain" description="Amino acid permease/ SLC12A" evidence="18">
    <location>
        <begin position="420"/>
        <end position="697"/>
    </location>
</feature>
<feature type="transmembrane region" description="Helical" evidence="17">
    <location>
        <begin position="120"/>
        <end position="143"/>
    </location>
</feature>
<dbReference type="Proteomes" id="UP000694399">
    <property type="component" value="Chromosome A1"/>
</dbReference>
<feature type="transmembrane region" description="Helical" evidence="17">
    <location>
        <begin position="199"/>
        <end position="220"/>
    </location>
</feature>
<evidence type="ECO:0000256" key="7">
    <source>
        <dbReference type="ARBA" id="ARBA00022847"/>
    </source>
</evidence>
<dbReference type="GO" id="GO:0019901">
    <property type="term" value="F:protein kinase binding"/>
    <property type="evidence" value="ECO:0007669"/>
    <property type="project" value="Ensembl"/>
</dbReference>
<feature type="transmembrane region" description="Helical" evidence="17">
    <location>
        <begin position="582"/>
        <end position="604"/>
    </location>
</feature>
<dbReference type="GO" id="GO:0055075">
    <property type="term" value="P:potassium ion homeostasis"/>
    <property type="evidence" value="ECO:0007669"/>
    <property type="project" value="TreeGrafter"/>
</dbReference>
<evidence type="ECO:0000256" key="8">
    <source>
        <dbReference type="ARBA" id="ARBA00022958"/>
    </source>
</evidence>
<accession>A0A8C8WKF9</accession>
<feature type="transmembrane region" description="Helical" evidence="17">
    <location>
        <begin position="155"/>
        <end position="178"/>
    </location>
</feature>
<evidence type="ECO:0000256" key="12">
    <source>
        <dbReference type="ARBA" id="ARBA00023180"/>
    </source>
</evidence>
<evidence type="ECO:0000256" key="3">
    <source>
        <dbReference type="ARBA" id="ARBA00022475"/>
    </source>
</evidence>
<keyword evidence="21" id="KW-1185">Reference proteome</keyword>
<comment type="subcellular location">
    <subcellularLocation>
        <location evidence="1">Cell membrane</location>
        <topology evidence="1">Multi-pass membrane protein</topology>
    </subcellularLocation>
</comment>
<dbReference type="Pfam" id="PF00324">
    <property type="entry name" value="AA_permease"/>
    <property type="match status" value="2"/>
</dbReference>
<protein>
    <submittedName>
        <fullName evidence="20">Solute carrier family 12 member 7</fullName>
    </submittedName>
</protein>
<evidence type="ECO:0000256" key="1">
    <source>
        <dbReference type="ARBA" id="ARBA00004651"/>
    </source>
</evidence>
<feature type="transmembrane region" description="Helical" evidence="17">
    <location>
        <begin position="616"/>
        <end position="640"/>
    </location>
</feature>
<dbReference type="GO" id="GO:0015379">
    <property type="term" value="F:potassium:chloride symporter activity"/>
    <property type="evidence" value="ECO:0007669"/>
    <property type="project" value="Ensembl"/>
</dbReference>
<feature type="transmembrane region" description="Helical" evidence="17">
    <location>
        <begin position="253"/>
        <end position="272"/>
    </location>
</feature>
<comment type="catalytic activity">
    <reaction evidence="15">
        <text>K(+)(in) + chloride(in) = K(+)(out) + chloride(out)</text>
        <dbReference type="Rhea" id="RHEA:72427"/>
        <dbReference type="ChEBI" id="CHEBI:17996"/>
        <dbReference type="ChEBI" id="CHEBI:29103"/>
    </reaction>
</comment>
<dbReference type="GO" id="GO:0007268">
    <property type="term" value="P:chemical synaptic transmission"/>
    <property type="evidence" value="ECO:0007669"/>
    <property type="project" value="TreeGrafter"/>
</dbReference>
<dbReference type="FunFam" id="1.20.1740.10:FF:000049">
    <property type="entry name" value="Solute carrier family 12 (potassium/chloride transporter), member 4"/>
    <property type="match status" value="1"/>
</dbReference>
<feature type="transmembrane region" description="Helical" evidence="17">
    <location>
        <begin position="496"/>
        <end position="522"/>
    </location>
</feature>
<feature type="transmembrane region" description="Helical" evidence="17">
    <location>
        <begin position="279"/>
        <end position="297"/>
    </location>
</feature>
<gene>
    <name evidence="20" type="primary">SLC12A7</name>
</gene>
<dbReference type="Pfam" id="PF03522">
    <property type="entry name" value="SLC12"/>
    <property type="match status" value="1"/>
</dbReference>
<keyword evidence="9 17" id="KW-1133">Transmembrane helix</keyword>
<dbReference type="InterPro" id="IPR018491">
    <property type="entry name" value="SLC12_C"/>
</dbReference>
<organism evidence="20 21">
    <name type="scientific">Panthera leo</name>
    <name type="common">Lion</name>
    <dbReference type="NCBI Taxonomy" id="9689"/>
    <lineage>
        <taxon>Eukaryota</taxon>
        <taxon>Metazoa</taxon>
        <taxon>Chordata</taxon>
        <taxon>Craniata</taxon>
        <taxon>Vertebrata</taxon>
        <taxon>Euteleostomi</taxon>
        <taxon>Mammalia</taxon>
        <taxon>Eutheria</taxon>
        <taxon>Laurasiatheria</taxon>
        <taxon>Carnivora</taxon>
        <taxon>Feliformia</taxon>
        <taxon>Felidae</taxon>
        <taxon>Pantherinae</taxon>
        <taxon>Panthera</taxon>
    </lineage>
</organism>
<feature type="region of interest" description="Disordered" evidence="16">
    <location>
        <begin position="1"/>
        <end position="55"/>
    </location>
</feature>